<dbReference type="SMR" id="A0A2R6Q6H6"/>
<dbReference type="InterPro" id="IPR037176">
    <property type="entry name" value="Osmotin/thaumatin-like_sf"/>
</dbReference>
<reference evidence="6 7" key="1">
    <citation type="submission" date="2017-07" db="EMBL/GenBank/DDBJ databases">
        <title>An improved, manually edited Actinidia chinensis var. chinensis (kiwifruit) genome highlights the challenges associated with draft genomes and gene prediction in plants.</title>
        <authorList>
            <person name="Pilkington S."/>
            <person name="Crowhurst R."/>
            <person name="Hilario E."/>
            <person name="Nardozza S."/>
            <person name="Fraser L."/>
            <person name="Peng Y."/>
            <person name="Gunaseelan K."/>
            <person name="Simpson R."/>
            <person name="Tahir J."/>
            <person name="Deroles S."/>
            <person name="Templeton K."/>
            <person name="Luo Z."/>
            <person name="Davy M."/>
            <person name="Cheng C."/>
            <person name="Mcneilage M."/>
            <person name="Scaglione D."/>
            <person name="Liu Y."/>
            <person name="Zhang Q."/>
            <person name="Datson P."/>
            <person name="De Silva N."/>
            <person name="Gardiner S."/>
            <person name="Bassett H."/>
            <person name="Chagne D."/>
            <person name="Mccallum J."/>
            <person name="Dzierzon H."/>
            <person name="Deng C."/>
            <person name="Wang Y.-Y."/>
            <person name="Barron N."/>
            <person name="Manako K."/>
            <person name="Bowen J."/>
            <person name="Foster T."/>
            <person name="Erridge Z."/>
            <person name="Tiffin H."/>
            <person name="Waite C."/>
            <person name="Davies K."/>
            <person name="Grierson E."/>
            <person name="Laing W."/>
            <person name="Kirk R."/>
            <person name="Chen X."/>
            <person name="Wood M."/>
            <person name="Montefiori M."/>
            <person name="Brummell D."/>
            <person name="Schwinn K."/>
            <person name="Catanach A."/>
            <person name="Fullerton C."/>
            <person name="Li D."/>
            <person name="Meiyalaghan S."/>
            <person name="Nieuwenhuizen N."/>
            <person name="Read N."/>
            <person name="Prakash R."/>
            <person name="Hunter D."/>
            <person name="Zhang H."/>
            <person name="Mckenzie M."/>
            <person name="Knabel M."/>
            <person name="Harris A."/>
            <person name="Allan A."/>
            <person name="Chen A."/>
            <person name="Janssen B."/>
            <person name="Plunkett B."/>
            <person name="Dwamena C."/>
            <person name="Voogd C."/>
            <person name="Leif D."/>
            <person name="Lafferty D."/>
            <person name="Souleyre E."/>
            <person name="Varkonyi-Gasic E."/>
            <person name="Gambi F."/>
            <person name="Hanley J."/>
            <person name="Yao J.-L."/>
            <person name="Cheung J."/>
            <person name="David K."/>
            <person name="Warren B."/>
            <person name="Marsh K."/>
            <person name="Snowden K."/>
            <person name="Lin-Wang K."/>
            <person name="Brian L."/>
            <person name="Martinez-Sanchez M."/>
            <person name="Wang M."/>
            <person name="Ileperuma N."/>
            <person name="Macnee N."/>
            <person name="Campin R."/>
            <person name="Mcatee P."/>
            <person name="Drummond R."/>
            <person name="Espley R."/>
            <person name="Ireland H."/>
            <person name="Wu R."/>
            <person name="Atkinson R."/>
            <person name="Karunairetnam S."/>
            <person name="Bulley S."/>
            <person name="Chunkath S."/>
            <person name="Hanley Z."/>
            <person name="Storey R."/>
            <person name="Thrimawithana A."/>
            <person name="Thomson S."/>
            <person name="David C."/>
            <person name="Testolin R."/>
        </authorList>
    </citation>
    <scope>NUCLEOTIDE SEQUENCE [LARGE SCALE GENOMIC DNA]</scope>
    <source>
        <strain evidence="7">cv. Red5</strain>
        <tissue evidence="6">Young leaf</tissue>
    </source>
</reference>
<feature type="chain" id="PRO_5015305136" evidence="5">
    <location>
        <begin position="21"/>
        <end position="287"/>
    </location>
</feature>
<feature type="disulfide bond" evidence="3">
    <location>
        <begin position="161"/>
        <end position="176"/>
    </location>
</feature>
<evidence type="ECO:0000313" key="7">
    <source>
        <dbReference type="Proteomes" id="UP000241394"/>
    </source>
</evidence>
<dbReference type="Proteomes" id="UP000241394">
    <property type="component" value="Chromosome LG19"/>
</dbReference>
<dbReference type="AlphaFoldDB" id="A0A2R6Q6H6"/>
<keyword evidence="4" id="KW-1133">Transmembrane helix</keyword>
<feature type="signal peptide" evidence="5">
    <location>
        <begin position="1"/>
        <end position="20"/>
    </location>
</feature>
<comment type="caution">
    <text evidence="6">The sequence shown here is derived from an EMBL/GenBank/DDBJ whole genome shotgun (WGS) entry which is preliminary data.</text>
</comment>
<dbReference type="Gene3D" id="2.60.110.10">
    <property type="entry name" value="Thaumatin"/>
    <property type="match status" value="1"/>
</dbReference>
<evidence type="ECO:0000313" key="6">
    <source>
        <dbReference type="EMBL" id="PSS02861.1"/>
    </source>
</evidence>
<feature type="disulfide bond" evidence="3">
    <location>
        <begin position="180"/>
        <end position="189"/>
    </location>
</feature>
<evidence type="ECO:0000256" key="2">
    <source>
        <dbReference type="ARBA" id="ARBA00023157"/>
    </source>
</evidence>
<organism evidence="6 7">
    <name type="scientific">Actinidia chinensis var. chinensis</name>
    <name type="common">Chinese soft-hair kiwi</name>
    <dbReference type="NCBI Taxonomy" id="1590841"/>
    <lineage>
        <taxon>Eukaryota</taxon>
        <taxon>Viridiplantae</taxon>
        <taxon>Streptophyta</taxon>
        <taxon>Embryophyta</taxon>
        <taxon>Tracheophyta</taxon>
        <taxon>Spermatophyta</taxon>
        <taxon>Magnoliopsida</taxon>
        <taxon>eudicotyledons</taxon>
        <taxon>Gunneridae</taxon>
        <taxon>Pentapetalae</taxon>
        <taxon>asterids</taxon>
        <taxon>Ericales</taxon>
        <taxon>Actinidiaceae</taxon>
        <taxon>Actinidia</taxon>
    </lineage>
</organism>
<dbReference type="Pfam" id="PF00314">
    <property type="entry name" value="Thaumatin"/>
    <property type="match status" value="1"/>
</dbReference>
<dbReference type="OMA" id="IWPGITH"/>
<dbReference type="SMART" id="SM00205">
    <property type="entry name" value="THN"/>
    <property type="match status" value="1"/>
</dbReference>
<protein>
    <submittedName>
        <fullName evidence="6">Pathogenesis-related protein like</fullName>
    </submittedName>
</protein>
<dbReference type="InterPro" id="IPR001938">
    <property type="entry name" value="Thaumatin"/>
</dbReference>
<dbReference type="EMBL" id="NKQK01000019">
    <property type="protein sequence ID" value="PSS02861.1"/>
    <property type="molecule type" value="Genomic_DNA"/>
</dbReference>
<keyword evidence="4" id="KW-0472">Membrane</keyword>
<keyword evidence="2 3" id="KW-1015">Disulfide bond</keyword>
<dbReference type="PIRSF" id="PIRSF002703">
    <property type="entry name" value="Thaumatin"/>
    <property type="match status" value="1"/>
</dbReference>
<evidence type="ECO:0000256" key="4">
    <source>
        <dbReference type="SAM" id="Phobius"/>
    </source>
</evidence>
<dbReference type="CDD" id="cd09218">
    <property type="entry name" value="TLP-PA"/>
    <property type="match status" value="1"/>
</dbReference>
<dbReference type="InParanoid" id="A0A2R6Q6H6"/>
<feature type="disulfide bond" evidence="3">
    <location>
        <begin position="37"/>
        <end position="240"/>
    </location>
</feature>
<feature type="disulfide bond" evidence="3">
    <location>
        <begin position="148"/>
        <end position="230"/>
    </location>
</feature>
<accession>A0A2R6Q6H6</accession>
<keyword evidence="4" id="KW-0812">Transmembrane</keyword>
<feature type="disulfide bond" evidence="3">
    <location>
        <begin position="190"/>
        <end position="200"/>
    </location>
</feature>
<dbReference type="OrthoDB" id="430315at2759"/>
<dbReference type="PANTHER" id="PTHR31048">
    <property type="entry name" value="OS03G0233200 PROTEIN"/>
    <property type="match status" value="1"/>
</dbReference>
<proteinExistence type="inferred from homology"/>
<dbReference type="PRINTS" id="PR00347">
    <property type="entry name" value="THAUMATIN"/>
</dbReference>
<reference evidence="7" key="2">
    <citation type="journal article" date="2018" name="BMC Genomics">
        <title>A manually annotated Actinidia chinensis var. chinensis (kiwifruit) genome highlights the challenges associated with draft genomes and gene prediction in plants.</title>
        <authorList>
            <person name="Pilkington S.M."/>
            <person name="Crowhurst R."/>
            <person name="Hilario E."/>
            <person name="Nardozza S."/>
            <person name="Fraser L."/>
            <person name="Peng Y."/>
            <person name="Gunaseelan K."/>
            <person name="Simpson R."/>
            <person name="Tahir J."/>
            <person name="Deroles S.C."/>
            <person name="Templeton K."/>
            <person name="Luo Z."/>
            <person name="Davy M."/>
            <person name="Cheng C."/>
            <person name="McNeilage M."/>
            <person name="Scaglione D."/>
            <person name="Liu Y."/>
            <person name="Zhang Q."/>
            <person name="Datson P."/>
            <person name="De Silva N."/>
            <person name="Gardiner S.E."/>
            <person name="Bassett H."/>
            <person name="Chagne D."/>
            <person name="McCallum J."/>
            <person name="Dzierzon H."/>
            <person name="Deng C."/>
            <person name="Wang Y.Y."/>
            <person name="Barron L."/>
            <person name="Manako K."/>
            <person name="Bowen J."/>
            <person name="Foster T.M."/>
            <person name="Erridge Z.A."/>
            <person name="Tiffin H."/>
            <person name="Waite C.N."/>
            <person name="Davies K.M."/>
            <person name="Grierson E.P."/>
            <person name="Laing W.A."/>
            <person name="Kirk R."/>
            <person name="Chen X."/>
            <person name="Wood M."/>
            <person name="Montefiori M."/>
            <person name="Brummell D.A."/>
            <person name="Schwinn K.E."/>
            <person name="Catanach A."/>
            <person name="Fullerton C."/>
            <person name="Li D."/>
            <person name="Meiyalaghan S."/>
            <person name="Nieuwenhuizen N."/>
            <person name="Read N."/>
            <person name="Prakash R."/>
            <person name="Hunter D."/>
            <person name="Zhang H."/>
            <person name="McKenzie M."/>
            <person name="Knabel M."/>
            <person name="Harris A."/>
            <person name="Allan A.C."/>
            <person name="Gleave A."/>
            <person name="Chen A."/>
            <person name="Janssen B.J."/>
            <person name="Plunkett B."/>
            <person name="Ampomah-Dwamena C."/>
            <person name="Voogd C."/>
            <person name="Leif D."/>
            <person name="Lafferty D."/>
            <person name="Souleyre E.J.F."/>
            <person name="Varkonyi-Gasic E."/>
            <person name="Gambi F."/>
            <person name="Hanley J."/>
            <person name="Yao J.L."/>
            <person name="Cheung J."/>
            <person name="David K.M."/>
            <person name="Warren B."/>
            <person name="Marsh K."/>
            <person name="Snowden K.C."/>
            <person name="Lin-Wang K."/>
            <person name="Brian L."/>
            <person name="Martinez-Sanchez M."/>
            <person name="Wang M."/>
            <person name="Ileperuma N."/>
            <person name="Macnee N."/>
            <person name="Campin R."/>
            <person name="McAtee P."/>
            <person name="Drummond R.S.M."/>
            <person name="Espley R.V."/>
            <person name="Ireland H.S."/>
            <person name="Wu R."/>
            <person name="Atkinson R.G."/>
            <person name="Karunairetnam S."/>
            <person name="Bulley S."/>
            <person name="Chunkath S."/>
            <person name="Hanley Z."/>
            <person name="Storey R."/>
            <person name="Thrimawithana A.H."/>
            <person name="Thomson S."/>
            <person name="David C."/>
            <person name="Testolin R."/>
            <person name="Huang H."/>
            <person name="Hellens R.P."/>
            <person name="Schaffer R.J."/>
        </authorList>
    </citation>
    <scope>NUCLEOTIDE SEQUENCE [LARGE SCALE GENOMIC DNA]</scope>
    <source>
        <strain evidence="7">cv. Red5</strain>
    </source>
</reference>
<dbReference type="SUPFAM" id="SSF49870">
    <property type="entry name" value="Osmotin, thaumatin-like protein"/>
    <property type="match status" value="1"/>
</dbReference>
<comment type="similarity">
    <text evidence="1">Belongs to the thaumatin family.</text>
</comment>
<evidence type="ECO:0000256" key="1">
    <source>
        <dbReference type="ARBA" id="ARBA00010607"/>
    </source>
</evidence>
<feature type="disulfide bond" evidence="3">
    <location>
        <begin position="83"/>
        <end position="93"/>
    </location>
</feature>
<name>A0A2R6Q6H6_ACTCC</name>
<evidence type="ECO:0000256" key="3">
    <source>
        <dbReference type="PIRSR" id="PIRSR002703-1"/>
    </source>
</evidence>
<keyword evidence="5" id="KW-0732">Signal</keyword>
<sequence>MASQLNVLLTVLYFVTVIIASGIRSSEGTNFTIVNKCKETIWPGITANNNSAGTDGFALKPGQSAVFSAPPRWGGRIWARTGCSFNQNGTGKCQTGGCDTALKCSGPGDPPFSIAEFNLGDIDYYDVSLVDGFNLPLVVAPVKGEGNCSAAGCDGDLKAECPPELAMKAGGKTVACRSACNAFGSDEYCCRGAFSDPGTCSPSNYSRVFKKACPVAYSYAHDDATSVLTCSSTDYIVTFCSSRNQTECTYHDKKLVCNGSEGLKAFFQIWWIIIVVFPIFINLPIKF</sequence>
<evidence type="ECO:0000256" key="5">
    <source>
        <dbReference type="SAM" id="SignalP"/>
    </source>
</evidence>
<feature type="disulfide bond" evidence="3">
    <location>
        <begin position="153"/>
        <end position="213"/>
    </location>
</feature>
<dbReference type="PROSITE" id="PS51367">
    <property type="entry name" value="THAUMATIN_2"/>
    <property type="match status" value="1"/>
</dbReference>
<dbReference type="Gramene" id="PSS02861">
    <property type="protein sequence ID" value="PSS02861"/>
    <property type="gene ID" value="CEY00_Acc21242"/>
</dbReference>
<feature type="transmembrane region" description="Helical" evidence="4">
    <location>
        <begin position="265"/>
        <end position="285"/>
    </location>
</feature>
<gene>
    <name evidence="6" type="ORF">CEY00_Acc21242</name>
</gene>
<dbReference type="FunFam" id="2.60.110.10:FF:000002">
    <property type="entry name" value="Thaumatin-like protein 1a"/>
    <property type="match status" value="1"/>
</dbReference>
<keyword evidence="7" id="KW-1185">Reference proteome</keyword>
<feature type="disulfide bond" evidence="3">
    <location>
        <begin position="98"/>
        <end position="104"/>
    </location>
</feature>